<protein>
    <submittedName>
        <fullName evidence="1">Uncharacterized protein</fullName>
    </submittedName>
</protein>
<name>A0AAF0GIF1_9CAUD</name>
<reference evidence="1" key="1">
    <citation type="submission" date="2023-03" db="EMBL/GenBank/DDBJ databases">
        <authorList>
            <person name="Adamson A.J."/>
            <person name="Baker B.A."/>
            <person name="Galadyk N."/>
            <person name="Joshi D.H."/>
            <person name="Kistler H.E."/>
            <person name="Roberts S.M."/>
            <person name="Saint K.A."/>
            <person name="Sunnen C.N."/>
            <person name="Garlena R.A."/>
            <person name="Russell D.A."/>
            <person name="Pope W.H."/>
            <person name="Jacobs-Sera D."/>
            <person name="Hatfull G.F."/>
        </authorList>
    </citation>
    <scope>NUCLEOTIDE SEQUENCE</scope>
</reference>
<gene>
    <name evidence="1" type="primary">19</name>
</gene>
<dbReference type="EMBL" id="OQ709208">
    <property type="protein sequence ID" value="WGH20802.1"/>
    <property type="molecule type" value="Genomic_DNA"/>
</dbReference>
<accession>A0AAF0GIF1</accession>
<dbReference type="Proteomes" id="UP001243276">
    <property type="component" value="Segment"/>
</dbReference>
<sequence length="97" mass="10839">MSHDEKIEGIAELSAETIRNAINVEIKQRFGEEYFVRSAMVIALVERPRRELDKPNTPRVSLFLKSLVSVHPSIAINMLKEAAAVYQGKRAESGDAT</sequence>
<organism evidence="1 2">
    <name type="scientific">Gordonia phage Commandaria</name>
    <dbReference type="NCBI Taxonomy" id="3038364"/>
    <lineage>
        <taxon>Viruses</taxon>
        <taxon>Duplodnaviria</taxon>
        <taxon>Heunggongvirae</taxon>
        <taxon>Uroviricota</taxon>
        <taxon>Caudoviricetes</taxon>
        <taxon>Zierdtviridae</taxon>
        <taxon>Emilbogenvirinae</taxon>
        <taxon>Commandariavirus</taxon>
        <taxon>Commandariavirus commandaria</taxon>
    </lineage>
</organism>
<evidence type="ECO:0000313" key="1">
    <source>
        <dbReference type="EMBL" id="WGH20802.1"/>
    </source>
</evidence>
<keyword evidence="2" id="KW-1185">Reference proteome</keyword>
<dbReference type="KEGG" id="vg:80560572"/>
<proteinExistence type="predicted"/>
<dbReference type="GeneID" id="80560572"/>
<evidence type="ECO:0000313" key="2">
    <source>
        <dbReference type="Proteomes" id="UP001243276"/>
    </source>
</evidence>
<dbReference type="RefSeq" id="YP_010842809.1">
    <property type="nucleotide sequence ID" value="NC_079146.1"/>
</dbReference>